<dbReference type="InterPro" id="IPR001375">
    <property type="entry name" value="Peptidase_S9_cat"/>
</dbReference>
<dbReference type="SUPFAM" id="SSF53474">
    <property type="entry name" value="alpha/beta-Hydrolases"/>
    <property type="match status" value="1"/>
</dbReference>
<evidence type="ECO:0000259" key="4">
    <source>
        <dbReference type="Pfam" id="PF00326"/>
    </source>
</evidence>
<sequence>MTLLSRSPRVIAVLAALAPAFSPAVAQAQYRQPPQPIARILDQPATPLVQMSPDRQRLLLLERPALPPISEVAAFEYRLAGLRFDPKTSGPTRGQSYTGLSLQAVSGGAARKIQASIPAGGSIENVSWSADGQKIAFTVTSDEAITLWIADVATAQAKPLTSQRLTAILGSPCSWVSTASLTCTFVPTARGAGPAMTSAPEGPIVQEALTGRSDRAATYQDLLKSPFDEAIFEHYGTSQLAIVSLDGTVKTLGAPGMRTDVSASPDGRYLLVSTLSRPFSYTVPLNYFPTRTEVWSMDGAVVKSIVTRPLIERVPWGGNGALAGIRNVQWRRDVAATLAYTEALDGGDSDSKADKRDRIALLEAPFTGTPKTLLETSWRAGAITWGTAGLAIARENEGKTRKARAWIIDPSGAKAPRLLWERSSEDRYADPGDFLTTRDARGQTVLLTTPDKKVAFLTGLGAGPEGDRPFVDRFDLTTAAKTRLFQSAAPYYEQPIGMLDANGTVALTRRESKADAPNYFVRDFVRRIAPRALTQFTDPAPVFAGVTSQLITYTRPDGVKLSATIYLPAGYDKAKDGPLPFFLWAYPLEFRSREAASQVVGSPYRFVRPSGASHLFMLTQGYGVMDNPTMPIVGVDGKEPNDTYVEQLTASAKAAVDTIVAMGVADRDRIGVGGHSYGAFMTANLLAHTRLFRAGVAESGAYNRTLTPFGFQGEERTYWDAPELYGAMSPFTYANKIKDPILLVHGMADNNTGTYPIQSERMYQALKGNGATTRYVQLPGEAHGYRARESVGQALAEMTAWLDQYVKPKKRATM</sequence>
<evidence type="ECO:0000256" key="1">
    <source>
        <dbReference type="ARBA" id="ARBA00022801"/>
    </source>
</evidence>
<dbReference type="RefSeq" id="WP_171226445.1">
    <property type="nucleotide sequence ID" value="NZ_CP053085.1"/>
</dbReference>
<dbReference type="Pfam" id="PF00326">
    <property type="entry name" value="Peptidase_S9"/>
    <property type="match status" value="1"/>
</dbReference>
<reference evidence="5 6" key="1">
    <citation type="submission" date="2020-05" db="EMBL/GenBank/DDBJ databases">
        <title>Complete genome sequence of Gemmatimonas greenlandica TET16.</title>
        <authorList>
            <person name="Zeng Y."/>
        </authorList>
    </citation>
    <scope>NUCLEOTIDE SEQUENCE [LARGE SCALE GENOMIC DNA]</scope>
    <source>
        <strain evidence="5 6">TET16</strain>
    </source>
</reference>
<keyword evidence="6" id="KW-1185">Reference proteome</keyword>
<accession>A0A6M4IVW8</accession>
<dbReference type="PANTHER" id="PTHR42776:SF28">
    <property type="entry name" value="GLUTAMYL ENDOPEPTIDASE, CHLOROPLASTIC-RELATED"/>
    <property type="match status" value="1"/>
</dbReference>
<proteinExistence type="predicted"/>
<dbReference type="KEGG" id="ggr:HKW67_16540"/>
<name>A0A6M4IVW8_9BACT</name>
<dbReference type="GO" id="GO:0006508">
    <property type="term" value="P:proteolysis"/>
    <property type="evidence" value="ECO:0007669"/>
    <property type="project" value="InterPro"/>
</dbReference>
<keyword evidence="1" id="KW-0378">Hydrolase</keyword>
<dbReference type="SUPFAM" id="SSF82171">
    <property type="entry name" value="DPP6 N-terminal domain-like"/>
    <property type="match status" value="1"/>
</dbReference>
<evidence type="ECO:0000256" key="2">
    <source>
        <dbReference type="ARBA" id="ARBA00022825"/>
    </source>
</evidence>
<evidence type="ECO:0000256" key="3">
    <source>
        <dbReference type="SAM" id="SignalP"/>
    </source>
</evidence>
<dbReference type="Gene3D" id="2.120.10.30">
    <property type="entry name" value="TolB, C-terminal domain"/>
    <property type="match status" value="1"/>
</dbReference>
<dbReference type="Proteomes" id="UP000500938">
    <property type="component" value="Chromosome"/>
</dbReference>
<dbReference type="AlphaFoldDB" id="A0A6M4IVW8"/>
<feature type="domain" description="Peptidase S9 prolyl oligopeptidase catalytic" evidence="4">
    <location>
        <begin position="654"/>
        <end position="807"/>
    </location>
</feature>
<dbReference type="EMBL" id="CP053085">
    <property type="protein sequence ID" value="QJR37012.1"/>
    <property type="molecule type" value="Genomic_DNA"/>
</dbReference>
<evidence type="ECO:0000313" key="5">
    <source>
        <dbReference type="EMBL" id="QJR37012.1"/>
    </source>
</evidence>
<dbReference type="GO" id="GO:0004252">
    <property type="term" value="F:serine-type endopeptidase activity"/>
    <property type="evidence" value="ECO:0007669"/>
    <property type="project" value="TreeGrafter"/>
</dbReference>
<dbReference type="InterPro" id="IPR011659">
    <property type="entry name" value="WD40"/>
</dbReference>
<gene>
    <name evidence="5" type="ORF">HKW67_16540</name>
</gene>
<keyword evidence="2" id="KW-0645">Protease</keyword>
<feature type="chain" id="PRO_5027118691" evidence="3">
    <location>
        <begin position="29"/>
        <end position="814"/>
    </location>
</feature>
<keyword evidence="2" id="KW-0720">Serine protease</keyword>
<dbReference type="Pfam" id="PF07676">
    <property type="entry name" value="PD40"/>
    <property type="match status" value="1"/>
</dbReference>
<dbReference type="Gene3D" id="3.40.50.1820">
    <property type="entry name" value="alpha/beta hydrolase"/>
    <property type="match status" value="1"/>
</dbReference>
<dbReference type="InterPro" id="IPR029058">
    <property type="entry name" value="AB_hydrolase_fold"/>
</dbReference>
<dbReference type="InterPro" id="IPR011042">
    <property type="entry name" value="6-blade_b-propeller_TolB-like"/>
</dbReference>
<keyword evidence="3" id="KW-0732">Signal</keyword>
<feature type="signal peptide" evidence="3">
    <location>
        <begin position="1"/>
        <end position="28"/>
    </location>
</feature>
<evidence type="ECO:0000313" key="6">
    <source>
        <dbReference type="Proteomes" id="UP000500938"/>
    </source>
</evidence>
<dbReference type="PANTHER" id="PTHR42776">
    <property type="entry name" value="SERINE PEPTIDASE S9 FAMILY MEMBER"/>
    <property type="match status" value="1"/>
</dbReference>
<organism evidence="5 6">
    <name type="scientific">Gemmatimonas groenlandica</name>
    <dbReference type="NCBI Taxonomy" id="2732249"/>
    <lineage>
        <taxon>Bacteria</taxon>
        <taxon>Pseudomonadati</taxon>
        <taxon>Gemmatimonadota</taxon>
        <taxon>Gemmatimonadia</taxon>
        <taxon>Gemmatimonadales</taxon>
        <taxon>Gemmatimonadaceae</taxon>
        <taxon>Gemmatimonas</taxon>
    </lineage>
</organism>
<protein>
    <submittedName>
        <fullName evidence="5">S9 family peptidase</fullName>
    </submittedName>
</protein>